<dbReference type="InterPro" id="IPR038377">
    <property type="entry name" value="Na/Glc_symporter_sf"/>
</dbReference>
<keyword evidence="6" id="KW-0769">Symport</keyword>
<dbReference type="PANTHER" id="PTHR48086">
    <property type="entry name" value="SODIUM/PROLINE SYMPORTER-RELATED"/>
    <property type="match status" value="1"/>
</dbReference>
<dbReference type="eggNOG" id="COG0591">
    <property type="taxonomic scope" value="Bacteria"/>
</dbReference>
<feature type="transmembrane region" description="Helical" evidence="14">
    <location>
        <begin position="505"/>
        <end position="524"/>
    </location>
</feature>
<evidence type="ECO:0000256" key="3">
    <source>
        <dbReference type="ARBA" id="ARBA00022448"/>
    </source>
</evidence>
<evidence type="ECO:0000256" key="14">
    <source>
        <dbReference type="SAM" id="Phobius"/>
    </source>
</evidence>
<dbReference type="InterPro" id="IPR001734">
    <property type="entry name" value="Na/solute_symporter"/>
</dbReference>
<feature type="transmembrane region" description="Helical" evidence="14">
    <location>
        <begin position="47"/>
        <end position="74"/>
    </location>
</feature>
<keyword evidence="8" id="KW-0915">Sodium</keyword>
<proteinExistence type="inferred from homology"/>
<dbReference type="RefSeq" id="WP_006927232.1">
    <property type="nucleotide sequence ID" value="NZ_CM001402.1"/>
</dbReference>
<name>H1XSQ6_CALAY</name>
<evidence type="ECO:0000256" key="5">
    <source>
        <dbReference type="ARBA" id="ARBA00022692"/>
    </source>
</evidence>
<dbReference type="Pfam" id="PF00474">
    <property type="entry name" value="SSF"/>
    <property type="match status" value="2"/>
</dbReference>
<dbReference type="AlphaFoldDB" id="H1XSQ6"/>
<dbReference type="GO" id="GO:0005298">
    <property type="term" value="F:proline:sodium symporter activity"/>
    <property type="evidence" value="ECO:0007669"/>
    <property type="project" value="TreeGrafter"/>
</dbReference>
<dbReference type="GO" id="GO:0015193">
    <property type="term" value="F:L-proline transmembrane transporter activity"/>
    <property type="evidence" value="ECO:0007669"/>
    <property type="project" value="TreeGrafter"/>
</dbReference>
<keyword evidence="9" id="KW-0406">Ion transport</keyword>
<evidence type="ECO:0000256" key="9">
    <source>
        <dbReference type="ARBA" id="ARBA00023065"/>
    </source>
</evidence>
<evidence type="ECO:0000256" key="13">
    <source>
        <dbReference type="RuleBase" id="RU362091"/>
    </source>
</evidence>
<dbReference type="GO" id="GO:0005886">
    <property type="term" value="C:plasma membrane"/>
    <property type="evidence" value="ECO:0007669"/>
    <property type="project" value="UniProtKB-SubCell"/>
</dbReference>
<organism evidence="15 16">
    <name type="scientific">Caldithrix abyssi DSM 13497</name>
    <dbReference type="NCBI Taxonomy" id="880073"/>
    <lineage>
        <taxon>Bacteria</taxon>
        <taxon>Pseudomonadati</taxon>
        <taxon>Calditrichota</taxon>
        <taxon>Calditrichia</taxon>
        <taxon>Calditrichales</taxon>
        <taxon>Calditrichaceae</taxon>
        <taxon>Caldithrix</taxon>
    </lineage>
</organism>
<feature type="transmembrane region" description="Helical" evidence="14">
    <location>
        <begin position="595"/>
        <end position="617"/>
    </location>
</feature>
<dbReference type="Gene3D" id="1.20.1730.10">
    <property type="entry name" value="Sodium/glucose cotransporter"/>
    <property type="match status" value="1"/>
</dbReference>
<evidence type="ECO:0000313" key="15">
    <source>
        <dbReference type="EMBL" id="EHO40283.1"/>
    </source>
</evidence>
<feature type="transmembrane region" description="Helical" evidence="14">
    <location>
        <begin position="251"/>
        <end position="269"/>
    </location>
</feature>
<reference evidence="15 16" key="1">
    <citation type="submission" date="2011-09" db="EMBL/GenBank/DDBJ databases">
        <title>The permanent draft genome of Caldithrix abyssi DSM 13497.</title>
        <authorList>
            <consortium name="US DOE Joint Genome Institute (JGI-PGF)"/>
            <person name="Lucas S."/>
            <person name="Han J."/>
            <person name="Lapidus A."/>
            <person name="Bruce D."/>
            <person name="Goodwin L."/>
            <person name="Pitluck S."/>
            <person name="Peters L."/>
            <person name="Kyrpides N."/>
            <person name="Mavromatis K."/>
            <person name="Ivanova N."/>
            <person name="Mikhailova N."/>
            <person name="Chertkov O."/>
            <person name="Detter J.C."/>
            <person name="Tapia R."/>
            <person name="Han C."/>
            <person name="Land M."/>
            <person name="Hauser L."/>
            <person name="Markowitz V."/>
            <person name="Cheng J.-F."/>
            <person name="Hugenholtz P."/>
            <person name="Woyke T."/>
            <person name="Wu D."/>
            <person name="Spring S."/>
            <person name="Brambilla E."/>
            <person name="Klenk H.-P."/>
            <person name="Eisen J.A."/>
        </authorList>
    </citation>
    <scope>NUCLEOTIDE SEQUENCE [LARGE SCALE GENOMIC DNA]</scope>
    <source>
        <strain evidence="15 16">DSM 13497</strain>
    </source>
</reference>
<dbReference type="PaxDb" id="880073-Calab_0640"/>
<evidence type="ECO:0000256" key="1">
    <source>
        <dbReference type="ARBA" id="ARBA00004651"/>
    </source>
</evidence>
<comment type="subcellular location">
    <subcellularLocation>
        <location evidence="1">Cell membrane</location>
        <topology evidence="1">Multi-pass membrane protein</topology>
    </subcellularLocation>
</comment>
<dbReference type="STRING" id="880073.Cabys_3481"/>
<feature type="transmembrane region" description="Helical" evidence="14">
    <location>
        <begin position="448"/>
        <end position="470"/>
    </location>
</feature>
<keyword evidence="3" id="KW-0813">Transport</keyword>
<evidence type="ECO:0000256" key="7">
    <source>
        <dbReference type="ARBA" id="ARBA00022989"/>
    </source>
</evidence>
<evidence type="ECO:0000256" key="2">
    <source>
        <dbReference type="ARBA" id="ARBA00006434"/>
    </source>
</evidence>
<sequence length="652" mass="74171">MVKYLNTIDYTVITIYFLILVGLGIFLQKRASKNIEEYFLGGHKLPWWAMGFSGMASFLDVAGTMLIVSFLFMLGPRGLYIEFRGGAVLILAFMLVYTGKWHYRSKVMTGAEWMEYRFGTGWGGQFARMVSAIATIVGTIGMLAYMVKGVGLFLSMFLPFSPLVCSLIMLGVATLYTMTSGFYGVVYTDVFQSFIIISAVIFISIMAGMKITDADSLAALAYKVTGNSQWMSSALQWETTMPKGYEAYRHLMLFAFFYLLRNVLGGMASGADPKYFGARNERETGLLSFMWTVLMMFRWPMMIGFAVLGLYLVNDIFPDQTLLSQAATLIKTYLPHVPKERWADTIAGIMNRPMNYPPELIDGLKHLFQDHWQEKLNLLSFEGTVNPERILPAVILFDIPIGVRGLLLVALIAASMSTFDSTVNATTAFFTRDIYQRHLRPRAKEKELIYMSYAFTIFLVICGFLLAYTIRSINDVWGWIIMGLGGGLAIPAFLKFYWWRFNGEGFAIGTLVGMVAAILQRMFFPDLVEWLQFTILSLISLAGIIIGTFLTSPTDEKVLVHFYKTTRPFGFWKPYKNKLDPEVRKKMEREHKNDIIALPLALCWQVTLFLLPMQFLIKTYDSFMITFAIFAICLVGLYRFWYKNLPPKEVTN</sequence>
<evidence type="ECO:0000256" key="6">
    <source>
        <dbReference type="ARBA" id="ARBA00022847"/>
    </source>
</evidence>
<dbReference type="HOGENOM" id="CLU_019510_1_0_0"/>
<keyword evidence="11" id="KW-0739">Sodium transport</keyword>
<dbReference type="EMBL" id="CM001402">
    <property type="protein sequence ID" value="EHO40283.1"/>
    <property type="molecule type" value="Genomic_DNA"/>
</dbReference>
<comment type="catalytic activity">
    <reaction evidence="12">
        <text>L-proline(in) + Na(+)(in) = L-proline(out) + Na(+)(out)</text>
        <dbReference type="Rhea" id="RHEA:28967"/>
        <dbReference type="ChEBI" id="CHEBI:29101"/>
        <dbReference type="ChEBI" id="CHEBI:60039"/>
    </reaction>
</comment>
<feature type="transmembrane region" description="Helical" evidence="14">
    <location>
        <begin position="190"/>
        <end position="209"/>
    </location>
</feature>
<evidence type="ECO:0000256" key="4">
    <source>
        <dbReference type="ARBA" id="ARBA00022475"/>
    </source>
</evidence>
<dbReference type="Proteomes" id="UP000004671">
    <property type="component" value="Chromosome"/>
</dbReference>
<feature type="transmembrane region" description="Helical" evidence="14">
    <location>
        <begin position="7"/>
        <end position="27"/>
    </location>
</feature>
<gene>
    <name evidence="15" type="ORF">Calab_0640</name>
</gene>
<protein>
    <submittedName>
        <fullName evidence="15">Na+/solute symporter</fullName>
    </submittedName>
</protein>
<keyword evidence="7 14" id="KW-1133">Transmembrane helix</keyword>
<dbReference type="PROSITE" id="PS50283">
    <property type="entry name" value="NA_SOLUT_SYMP_3"/>
    <property type="match status" value="1"/>
</dbReference>
<accession>H1XSQ6</accession>
<feature type="transmembrane region" description="Helical" evidence="14">
    <location>
        <begin position="86"/>
        <end position="103"/>
    </location>
</feature>
<dbReference type="GO" id="GO:0015824">
    <property type="term" value="P:proline transport"/>
    <property type="evidence" value="ECO:0007669"/>
    <property type="project" value="TreeGrafter"/>
</dbReference>
<evidence type="ECO:0000256" key="8">
    <source>
        <dbReference type="ARBA" id="ARBA00023053"/>
    </source>
</evidence>
<feature type="transmembrane region" description="Helical" evidence="14">
    <location>
        <begin position="157"/>
        <end position="178"/>
    </location>
</feature>
<feature type="transmembrane region" description="Helical" evidence="14">
    <location>
        <begin position="289"/>
        <end position="313"/>
    </location>
</feature>
<keyword evidence="10 14" id="KW-0472">Membrane</keyword>
<feature type="transmembrane region" description="Helical" evidence="14">
    <location>
        <begin position="476"/>
        <end position="498"/>
    </location>
</feature>
<keyword evidence="16" id="KW-1185">Reference proteome</keyword>
<comment type="similarity">
    <text evidence="2 13">Belongs to the sodium:solute symporter (SSF) (TC 2.A.21) family.</text>
</comment>
<evidence type="ECO:0000256" key="11">
    <source>
        <dbReference type="ARBA" id="ARBA00023201"/>
    </source>
</evidence>
<keyword evidence="4" id="KW-1003">Cell membrane</keyword>
<evidence type="ECO:0000313" key="16">
    <source>
        <dbReference type="Proteomes" id="UP000004671"/>
    </source>
</evidence>
<dbReference type="PANTHER" id="PTHR48086:SF3">
    <property type="entry name" value="SODIUM_PROLINE SYMPORTER"/>
    <property type="match status" value="1"/>
</dbReference>
<dbReference type="InterPro" id="IPR050277">
    <property type="entry name" value="Sodium:Solute_Symporter"/>
</dbReference>
<feature type="transmembrane region" description="Helical" evidence="14">
    <location>
        <begin position="623"/>
        <end position="642"/>
    </location>
</feature>
<evidence type="ECO:0000256" key="10">
    <source>
        <dbReference type="ARBA" id="ARBA00023136"/>
    </source>
</evidence>
<evidence type="ECO:0000256" key="12">
    <source>
        <dbReference type="ARBA" id="ARBA00033708"/>
    </source>
</evidence>
<keyword evidence="5 14" id="KW-0812">Transmembrane</keyword>
<feature type="transmembrane region" description="Helical" evidence="14">
    <location>
        <begin position="123"/>
        <end position="145"/>
    </location>
</feature>
<dbReference type="InParanoid" id="H1XSQ6"/>
<feature type="transmembrane region" description="Helical" evidence="14">
    <location>
        <begin position="530"/>
        <end position="550"/>
    </location>
</feature>
<dbReference type="OrthoDB" id="9761931at2"/>